<dbReference type="InterPro" id="IPR014049">
    <property type="entry name" value="Glutathione_synthase_N_euk"/>
</dbReference>
<evidence type="ECO:0000256" key="8">
    <source>
        <dbReference type="ARBA" id="ARBA00022723"/>
    </source>
</evidence>
<accession>A0A0E0RBF2</accession>
<dbReference type="SUPFAM" id="SSF48371">
    <property type="entry name" value="ARM repeat"/>
    <property type="match status" value="1"/>
</dbReference>
<evidence type="ECO:0000256" key="9">
    <source>
        <dbReference type="ARBA" id="ARBA00022741"/>
    </source>
</evidence>
<evidence type="ECO:0000256" key="1">
    <source>
        <dbReference type="ARBA" id="ARBA00001946"/>
    </source>
</evidence>
<reference evidence="14" key="2">
    <citation type="submission" date="2015-06" db="UniProtKB">
        <authorList>
            <consortium name="EnsemblPlants"/>
        </authorList>
    </citation>
    <scope>IDENTIFICATION</scope>
</reference>
<dbReference type="InterPro" id="IPR011989">
    <property type="entry name" value="ARM-like"/>
</dbReference>
<dbReference type="InterPro" id="IPR016185">
    <property type="entry name" value="PreATP-grasp_dom_sf"/>
</dbReference>
<keyword evidence="6" id="KW-0436">Ligase</keyword>
<dbReference type="InterPro" id="IPR037013">
    <property type="entry name" value="GSH-S_sub-bd_sf"/>
</dbReference>
<feature type="region of interest" description="Disordered" evidence="12">
    <location>
        <begin position="1"/>
        <end position="28"/>
    </location>
</feature>
<dbReference type="AlphaFoldDB" id="A0A0E0RBF2"/>
<dbReference type="GO" id="GO:0046872">
    <property type="term" value="F:metal ion binding"/>
    <property type="evidence" value="ECO:0007669"/>
    <property type="project" value="UniProtKB-KW"/>
</dbReference>
<dbReference type="InterPro" id="IPR005615">
    <property type="entry name" value="Glutathione_synthase"/>
</dbReference>
<dbReference type="FunFam" id="3.30.1490.80:FF:000010">
    <property type="entry name" value="Glutathione synthetase"/>
    <property type="match status" value="1"/>
</dbReference>
<dbReference type="Gene3D" id="1.25.10.10">
    <property type="entry name" value="Leucine-rich Repeat Variant"/>
    <property type="match status" value="2"/>
</dbReference>
<evidence type="ECO:0000256" key="4">
    <source>
        <dbReference type="ARBA" id="ARBA00011738"/>
    </source>
</evidence>
<evidence type="ECO:0000256" key="11">
    <source>
        <dbReference type="ARBA" id="ARBA00022842"/>
    </source>
</evidence>
<dbReference type="PANTHER" id="PTHR11130:SF0">
    <property type="entry name" value="GLUTATHIONE SYNTHETASE"/>
    <property type="match status" value="1"/>
</dbReference>
<dbReference type="EnsemblPlants" id="ORUFI11G22820.1">
    <property type="protein sequence ID" value="ORUFI11G22820.1"/>
    <property type="gene ID" value="ORUFI11G22820"/>
</dbReference>
<dbReference type="Pfam" id="PF03917">
    <property type="entry name" value="GSH_synth_ATP"/>
    <property type="match status" value="1"/>
</dbReference>
<dbReference type="InterPro" id="IPR014042">
    <property type="entry name" value="Glutathione_synthase_a-hlx"/>
</dbReference>
<comment type="subunit">
    <text evidence="4">Homodimer.</text>
</comment>
<dbReference type="eggNOG" id="KOG0021">
    <property type="taxonomic scope" value="Eukaryota"/>
</dbReference>
<dbReference type="UniPathway" id="UPA00142">
    <property type="reaction ID" value="UER00210"/>
</dbReference>
<dbReference type="FunFam" id="1.10.1080.10:FF:000005">
    <property type="entry name" value="Glutathione synthetase"/>
    <property type="match status" value="1"/>
</dbReference>
<dbReference type="Gramene" id="ORUFI11G22820.1">
    <property type="protein sequence ID" value="ORUFI11G22820.1"/>
    <property type="gene ID" value="ORUFI11G22820"/>
</dbReference>
<dbReference type="Gene3D" id="3.30.1490.50">
    <property type="match status" value="1"/>
</dbReference>
<dbReference type="Pfam" id="PF03199">
    <property type="entry name" value="GSH_synthase"/>
    <property type="match status" value="1"/>
</dbReference>
<dbReference type="HOGENOM" id="CLU_324006_0_0_1"/>
<dbReference type="GO" id="GO:0043295">
    <property type="term" value="F:glutathione binding"/>
    <property type="evidence" value="ECO:0007669"/>
    <property type="project" value="TreeGrafter"/>
</dbReference>
<dbReference type="Gene3D" id="3.30.1490.80">
    <property type="match status" value="1"/>
</dbReference>
<dbReference type="SUPFAM" id="SSF56059">
    <property type="entry name" value="Glutathione synthetase ATP-binding domain-like"/>
    <property type="match status" value="1"/>
</dbReference>
<keyword evidence="7" id="KW-0317">Glutathione biosynthesis</keyword>
<dbReference type="GO" id="GO:0004363">
    <property type="term" value="F:glutathione synthase activity"/>
    <property type="evidence" value="ECO:0007669"/>
    <property type="project" value="UniProtKB-EC"/>
</dbReference>
<evidence type="ECO:0000256" key="7">
    <source>
        <dbReference type="ARBA" id="ARBA00022684"/>
    </source>
</evidence>
<evidence type="ECO:0000313" key="15">
    <source>
        <dbReference type="Proteomes" id="UP000008022"/>
    </source>
</evidence>
<dbReference type="EC" id="6.3.2.3" evidence="5"/>
<evidence type="ECO:0000313" key="14">
    <source>
        <dbReference type="EnsemblPlants" id="ORUFI11G22820.1"/>
    </source>
</evidence>
<comment type="pathway">
    <text evidence="2">Sulfur metabolism; glutathione biosynthesis; glutathione from L-cysteine and L-glutamate: step 2/2.</text>
</comment>
<evidence type="ECO:0000256" key="5">
    <source>
        <dbReference type="ARBA" id="ARBA00012214"/>
    </source>
</evidence>
<dbReference type="Gene3D" id="3.30.470.20">
    <property type="entry name" value="ATP-grasp fold, B domain"/>
    <property type="match status" value="2"/>
</dbReference>
<keyword evidence="9" id="KW-0547">Nucleotide-binding</keyword>
<name>A0A0E0RBF2_ORYRU</name>
<feature type="compositionally biased region" description="Pro residues" evidence="12">
    <location>
        <begin position="653"/>
        <end position="662"/>
    </location>
</feature>
<dbReference type="InterPro" id="IPR016024">
    <property type="entry name" value="ARM-type_fold"/>
</dbReference>
<evidence type="ECO:0000256" key="6">
    <source>
        <dbReference type="ARBA" id="ARBA00022598"/>
    </source>
</evidence>
<keyword evidence="15" id="KW-1185">Reference proteome</keyword>
<evidence type="ECO:0000256" key="2">
    <source>
        <dbReference type="ARBA" id="ARBA00004965"/>
    </source>
</evidence>
<dbReference type="InterPro" id="IPR014709">
    <property type="entry name" value="Glutathione_synthase_C_euk"/>
</dbReference>
<evidence type="ECO:0000256" key="3">
    <source>
        <dbReference type="ARBA" id="ARBA00010385"/>
    </source>
</evidence>
<keyword evidence="10" id="KW-0067">ATP-binding</keyword>
<dbReference type="FunFam" id="3.30.1490.50:FF:000001">
    <property type="entry name" value="Glutathione synthetase"/>
    <property type="match status" value="1"/>
</dbReference>
<sequence length="922" mass="98962">MSSYVTTPHHHHHHGCCSGSRRLQAPAPPARPRLVVAAAARHVALPPRRAVASRAMSAEAPLGVAPAAAEEEMAAVVDEMAEEAAVWCAVHGLVVGDRAEPRSGTIPGVGLVHAPFALLPTRFPASFWKQARELAPIFNDLVDRVSLDGEFLQDSLSRTRQVDDFTSRLLDIHAKMMEVNKEEDIRLGLHRSDYMLDSGTNSLLQIELNTISSSFPGLSSLVSELHRTLLNRHGKVLGLDSKRIPQNWAATQFAEALSMAWTEFNNKRKTLAQVEAEGQVLPDGTLVVYVSCVGMKAGDGQTVSVVYFRAGYSPNDYPSEAEWRARLLMEQSSAIKCPSISYHLVGTKKIQQELAKPNILERFLNNKEDIAKLRKCFAGLWSLDNEEIVKTAIEKPDLFVLKPQREGGGNNIYGYDLRETLVRLQKEQGEALAAYILMQRIFPRASLTHLVQGGVCFEDLTISELGIFGAYLRNKDKVVLNNQCGYLMRTKVSSSNEGGVAAGFAVLDSILLTDELSQFAADARLLVSPGNGGGEGVVVGADGLIPRSGGTVSTVAAMLDSGEILPASREKVVSVLAAFASSDATAHVLVAGAVVPHLCHALESGGADTEQAFVALRPLTTDSRDAAAAVAARGGLAALLGAGRGRGRAPQPRRVPGPPPDVPRGGRAPLVSLGTPRAFGLLRNMASFRYIAEIAVSASFVDHVLAALSSDKAAMRTLAAMALAELCNASSHGQTRGDVGDAVPRLIWMLKAKAGRDVAKRDAAARALAALVAASSYKKFSRKRSKASSMSSSCSTRAPPAAALTRGSRCPCCSQSRRPGRPWQRRCRKQIVAAGACCFLQGLLGAEVDGAKRLADCVRAARRLTVPAVSEANGGRRRVWLPAGPPRCGGRRRQEARQMRRHRQYARRVPAVLTRPPLLDSG</sequence>
<dbReference type="Gene3D" id="3.40.50.1760">
    <property type="entry name" value="Glutathione synthase, substrate-binding domain superfamily, eukaryotic"/>
    <property type="match status" value="1"/>
</dbReference>
<feature type="region of interest" description="Disordered" evidence="12">
    <location>
        <begin position="642"/>
        <end position="669"/>
    </location>
</feature>
<reference evidence="15" key="1">
    <citation type="submission" date="2013-06" db="EMBL/GenBank/DDBJ databases">
        <authorList>
            <person name="Zhao Q."/>
        </authorList>
    </citation>
    <scope>NUCLEOTIDE SEQUENCE</scope>
    <source>
        <strain evidence="15">cv. W1943</strain>
    </source>
</reference>
<organism evidence="14 15">
    <name type="scientific">Oryza rufipogon</name>
    <name type="common">Brownbeard rice</name>
    <name type="synonym">Asian wild rice</name>
    <dbReference type="NCBI Taxonomy" id="4529"/>
    <lineage>
        <taxon>Eukaryota</taxon>
        <taxon>Viridiplantae</taxon>
        <taxon>Streptophyta</taxon>
        <taxon>Embryophyta</taxon>
        <taxon>Tracheophyta</taxon>
        <taxon>Spermatophyta</taxon>
        <taxon>Magnoliopsida</taxon>
        <taxon>Liliopsida</taxon>
        <taxon>Poales</taxon>
        <taxon>Poaceae</taxon>
        <taxon>BOP clade</taxon>
        <taxon>Oryzoideae</taxon>
        <taxon>Oryzeae</taxon>
        <taxon>Oryzinae</taxon>
        <taxon>Oryza</taxon>
    </lineage>
</organism>
<evidence type="ECO:0000256" key="10">
    <source>
        <dbReference type="ARBA" id="ARBA00022840"/>
    </source>
</evidence>
<comment type="similarity">
    <text evidence="3">Belongs to the eukaryotic GSH synthase family.</text>
</comment>
<dbReference type="GO" id="GO:0005524">
    <property type="term" value="F:ATP binding"/>
    <property type="evidence" value="ECO:0007669"/>
    <property type="project" value="UniProtKB-KW"/>
</dbReference>
<protein>
    <recommendedName>
        <fullName evidence="5">glutathione synthase</fullName>
        <ecNumber evidence="5">6.3.2.3</ecNumber>
    </recommendedName>
</protein>
<evidence type="ECO:0000256" key="12">
    <source>
        <dbReference type="SAM" id="MobiDB-lite"/>
    </source>
</evidence>
<dbReference type="STRING" id="4529.A0A0E0RBF2"/>
<dbReference type="PANTHER" id="PTHR11130">
    <property type="entry name" value="GLUTATHIONE SYNTHETASE"/>
    <property type="match status" value="1"/>
</dbReference>
<dbReference type="Gene3D" id="1.10.1080.10">
    <property type="entry name" value="Glutathione Synthetase, Chain A, domain 3"/>
    <property type="match status" value="1"/>
</dbReference>
<keyword evidence="8" id="KW-0479">Metal-binding</keyword>
<dbReference type="InterPro" id="IPR004887">
    <property type="entry name" value="GSH_synth_subst-bd"/>
</dbReference>
<dbReference type="Proteomes" id="UP000008022">
    <property type="component" value="Unassembled WGS sequence"/>
</dbReference>
<proteinExistence type="inferred from homology"/>
<keyword evidence="11" id="KW-0460">Magnesium</keyword>
<dbReference type="eggNOG" id="KOG0167">
    <property type="taxonomic scope" value="Eukaryota"/>
</dbReference>
<comment type="cofactor">
    <cofactor evidence="1">
        <name>Mg(2+)</name>
        <dbReference type="ChEBI" id="CHEBI:18420"/>
    </cofactor>
</comment>
<dbReference type="SUPFAM" id="SSF52440">
    <property type="entry name" value="PreATP-grasp domain"/>
    <property type="match status" value="1"/>
</dbReference>
<dbReference type="GO" id="GO:0005829">
    <property type="term" value="C:cytosol"/>
    <property type="evidence" value="ECO:0007669"/>
    <property type="project" value="TreeGrafter"/>
</dbReference>
<evidence type="ECO:0000259" key="13">
    <source>
        <dbReference type="Pfam" id="PF03199"/>
    </source>
</evidence>
<feature type="domain" description="Glutathione synthase substrate-binding" evidence="13">
    <location>
        <begin position="263"/>
        <end position="345"/>
    </location>
</feature>